<name>A0A392PC15_9FABA</name>
<keyword evidence="2" id="KW-1185">Reference proteome</keyword>
<sequence length="67" mass="7522">MERIQFEKKVKISNGKVIEVVASEKGFYSVGKLSLQSHTLVDLLQQLSRGFANAYGSLMKAFSDRNK</sequence>
<evidence type="ECO:0000313" key="1">
    <source>
        <dbReference type="EMBL" id="MCI09628.1"/>
    </source>
</evidence>
<dbReference type="PANTHER" id="PTHR12601">
    <property type="entry name" value="EUKARYOTIC TRANSLATION INITIATION FACTOR 3 SUBUNIT EIF-3"/>
    <property type="match status" value="1"/>
</dbReference>
<feature type="non-terminal residue" evidence="1">
    <location>
        <position position="67"/>
    </location>
</feature>
<dbReference type="PANTHER" id="PTHR12601:SF45">
    <property type="entry name" value="PROTEIN REDUCED CHLOROPLAST COVERAGE 3"/>
    <property type="match status" value="1"/>
</dbReference>
<dbReference type="SUPFAM" id="SSF103107">
    <property type="entry name" value="Hypothetical protein c14orf129, hspc210"/>
    <property type="match status" value="1"/>
</dbReference>
<dbReference type="EMBL" id="LXQA010073330">
    <property type="protein sequence ID" value="MCI09628.1"/>
    <property type="molecule type" value="Genomic_DNA"/>
</dbReference>
<proteinExistence type="predicted"/>
<protein>
    <submittedName>
        <fullName evidence="1">Clustered mitochondria protein-like</fullName>
    </submittedName>
</protein>
<dbReference type="GO" id="GO:0005737">
    <property type="term" value="C:cytoplasm"/>
    <property type="evidence" value="ECO:0007669"/>
    <property type="project" value="TreeGrafter"/>
</dbReference>
<dbReference type="Proteomes" id="UP000265520">
    <property type="component" value="Unassembled WGS sequence"/>
</dbReference>
<organism evidence="1 2">
    <name type="scientific">Trifolium medium</name>
    <dbReference type="NCBI Taxonomy" id="97028"/>
    <lineage>
        <taxon>Eukaryota</taxon>
        <taxon>Viridiplantae</taxon>
        <taxon>Streptophyta</taxon>
        <taxon>Embryophyta</taxon>
        <taxon>Tracheophyta</taxon>
        <taxon>Spermatophyta</taxon>
        <taxon>Magnoliopsida</taxon>
        <taxon>eudicotyledons</taxon>
        <taxon>Gunneridae</taxon>
        <taxon>Pentapetalae</taxon>
        <taxon>rosids</taxon>
        <taxon>fabids</taxon>
        <taxon>Fabales</taxon>
        <taxon>Fabaceae</taxon>
        <taxon>Papilionoideae</taxon>
        <taxon>50 kb inversion clade</taxon>
        <taxon>NPAAA clade</taxon>
        <taxon>Hologalegina</taxon>
        <taxon>IRL clade</taxon>
        <taxon>Trifolieae</taxon>
        <taxon>Trifolium</taxon>
    </lineage>
</organism>
<comment type="caution">
    <text evidence="1">The sequence shown here is derived from an EMBL/GenBank/DDBJ whole genome shotgun (WGS) entry which is preliminary data.</text>
</comment>
<dbReference type="InterPro" id="IPR023231">
    <property type="entry name" value="GSKIP_dom_sf"/>
</dbReference>
<dbReference type="AlphaFoldDB" id="A0A392PC15"/>
<dbReference type="InterPro" id="IPR027523">
    <property type="entry name" value="CLU_prot"/>
</dbReference>
<evidence type="ECO:0000313" key="2">
    <source>
        <dbReference type="Proteomes" id="UP000265520"/>
    </source>
</evidence>
<reference evidence="1 2" key="1">
    <citation type="journal article" date="2018" name="Front. Plant Sci.">
        <title>Red Clover (Trifolium pratense) and Zigzag Clover (T. medium) - A Picture of Genomic Similarities and Differences.</title>
        <authorList>
            <person name="Dluhosova J."/>
            <person name="Istvanek J."/>
            <person name="Nedelnik J."/>
            <person name="Repkova J."/>
        </authorList>
    </citation>
    <scope>NUCLEOTIDE SEQUENCE [LARGE SCALE GENOMIC DNA]</scope>
    <source>
        <strain evidence="2">cv. 10/8</strain>
        <tissue evidence="1">Leaf</tissue>
    </source>
</reference>
<accession>A0A392PC15</accession>